<dbReference type="STRING" id="550447.SAMN05428946_1111"/>
<feature type="domain" description="VTT" evidence="8">
    <location>
        <begin position="30"/>
        <end position="160"/>
    </location>
</feature>
<dbReference type="AlphaFoldDB" id="A0A1U7PNG3"/>
<sequence>MENWIIQFMSEYGYVGVFLLILAENVFPPIPSEVILTFGGFMAAAGPLTKPMVIGAATLGSVAGALVLYGIGRVFDADRIGRVVDRWGGVLRLSRGDIGKADAWFDRHGPWTVFFCRLVPLIRSLISLPAGMSRMSLSVFIVLTTAGSLLWNTVLVSLGAAVGENWHEIVGYMDMYSTVAYVVLGILAVAVILWYLNFRRKRA</sequence>
<dbReference type="PANTHER" id="PTHR42709:SF6">
    <property type="entry name" value="UNDECAPRENYL PHOSPHATE TRANSPORTER A"/>
    <property type="match status" value="1"/>
</dbReference>
<evidence type="ECO:0000256" key="2">
    <source>
        <dbReference type="ARBA" id="ARBA00010792"/>
    </source>
</evidence>
<feature type="transmembrane region" description="Helical" evidence="7">
    <location>
        <begin position="12"/>
        <end position="31"/>
    </location>
</feature>
<keyword evidence="6 7" id="KW-0472">Membrane</keyword>
<dbReference type="RefSeq" id="WP_076757317.1">
    <property type="nucleotide sequence ID" value="NZ_FTPL01000001.1"/>
</dbReference>
<protein>
    <submittedName>
        <fullName evidence="9">Alkaline phosphatase</fullName>
    </submittedName>
</protein>
<evidence type="ECO:0000256" key="6">
    <source>
        <dbReference type="ARBA" id="ARBA00023136"/>
    </source>
</evidence>
<accession>A0A1U7PNG3</accession>
<evidence type="ECO:0000256" key="3">
    <source>
        <dbReference type="ARBA" id="ARBA00022475"/>
    </source>
</evidence>
<evidence type="ECO:0000256" key="4">
    <source>
        <dbReference type="ARBA" id="ARBA00022692"/>
    </source>
</evidence>
<evidence type="ECO:0000256" key="1">
    <source>
        <dbReference type="ARBA" id="ARBA00004651"/>
    </source>
</evidence>
<keyword evidence="10" id="KW-1185">Reference proteome</keyword>
<keyword evidence="3" id="KW-1003">Cell membrane</keyword>
<organism evidence="9 10">
    <name type="scientific">Edaphobacillus lindanitolerans</name>
    <dbReference type="NCBI Taxonomy" id="550447"/>
    <lineage>
        <taxon>Bacteria</taxon>
        <taxon>Bacillati</taxon>
        <taxon>Bacillota</taxon>
        <taxon>Bacilli</taxon>
        <taxon>Bacillales</taxon>
        <taxon>Bacillaceae</taxon>
        <taxon>Edaphobacillus</taxon>
    </lineage>
</organism>
<evidence type="ECO:0000313" key="10">
    <source>
        <dbReference type="Proteomes" id="UP000187550"/>
    </source>
</evidence>
<evidence type="ECO:0000259" key="8">
    <source>
        <dbReference type="Pfam" id="PF09335"/>
    </source>
</evidence>
<name>A0A1U7PNG3_9BACI</name>
<dbReference type="Proteomes" id="UP000187550">
    <property type="component" value="Unassembled WGS sequence"/>
</dbReference>
<comment type="subcellular location">
    <subcellularLocation>
        <location evidence="1">Cell membrane</location>
        <topology evidence="1">Multi-pass membrane protein</topology>
    </subcellularLocation>
</comment>
<evidence type="ECO:0000256" key="7">
    <source>
        <dbReference type="SAM" id="Phobius"/>
    </source>
</evidence>
<feature type="transmembrane region" description="Helical" evidence="7">
    <location>
        <begin position="51"/>
        <end position="72"/>
    </location>
</feature>
<dbReference type="GO" id="GO:0005886">
    <property type="term" value="C:plasma membrane"/>
    <property type="evidence" value="ECO:0007669"/>
    <property type="project" value="UniProtKB-SubCell"/>
</dbReference>
<proteinExistence type="inferred from homology"/>
<comment type="similarity">
    <text evidence="2">Belongs to the DedA family.</text>
</comment>
<dbReference type="PANTHER" id="PTHR42709">
    <property type="entry name" value="ALKALINE PHOSPHATASE LIKE PROTEIN"/>
    <property type="match status" value="1"/>
</dbReference>
<reference evidence="10" key="1">
    <citation type="submission" date="2017-01" db="EMBL/GenBank/DDBJ databases">
        <authorList>
            <person name="Varghese N."/>
            <person name="Submissions S."/>
        </authorList>
    </citation>
    <scope>NUCLEOTIDE SEQUENCE [LARGE SCALE GENOMIC DNA]</scope>
    <source>
        <strain evidence="10">MNA4</strain>
    </source>
</reference>
<gene>
    <name evidence="9" type="ORF">SAMN05428946_1111</name>
</gene>
<dbReference type="InterPro" id="IPR032816">
    <property type="entry name" value="VTT_dom"/>
</dbReference>
<dbReference type="OrthoDB" id="9813426at2"/>
<dbReference type="EMBL" id="FTPL01000001">
    <property type="protein sequence ID" value="SIT74839.1"/>
    <property type="molecule type" value="Genomic_DNA"/>
</dbReference>
<feature type="transmembrane region" description="Helical" evidence="7">
    <location>
        <begin position="137"/>
        <end position="163"/>
    </location>
</feature>
<dbReference type="Pfam" id="PF09335">
    <property type="entry name" value="VTT_dom"/>
    <property type="match status" value="1"/>
</dbReference>
<keyword evidence="4 7" id="KW-0812">Transmembrane</keyword>
<evidence type="ECO:0000313" key="9">
    <source>
        <dbReference type="EMBL" id="SIT74839.1"/>
    </source>
</evidence>
<evidence type="ECO:0000256" key="5">
    <source>
        <dbReference type="ARBA" id="ARBA00022989"/>
    </source>
</evidence>
<keyword evidence="5 7" id="KW-1133">Transmembrane helix</keyword>
<dbReference type="InterPro" id="IPR051311">
    <property type="entry name" value="DedA_domain"/>
</dbReference>
<feature type="transmembrane region" description="Helical" evidence="7">
    <location>
        <begin position="175"/>
        <end position="196"/>
    </location>
</feature>